<dbReference type="RefSeq" id="WP_186886523.1">
    <property type="nucleotide sequence ID" value="NZ_JACONZ010000001.1"/>
</dbReference>
<dbReference type="AlphaFoldDB" id="A0A923I725"/>
<keyword evidence="3" id="KW-1185">Reference proteome</keyword>
<keyword evidence="1" id="KW-0472">Membrane</keyword>
<dbReference type="SUPFAM" id="SSF53474">
    <property type="entry name" value="alpha/beta-Hydrolases"/>
    <property type="match status" value="1"/>
</dbReference>
<evidence type="ECO:0000313" key="3">
    <source>
        <dbReference type="Proteomes" id="UP000659630"/>
    </source>
</evidence>
<dbReference type="InterPro" id="IPR029058">
    <property type="entry name" value="AB_hydrolase_fold"/>
</dbReference>
<reference evidence="2" key="1">
    <citation type="submission" date="2020-08" db="EMBL/GenBank/DDBJ databases">
        <title>Genome public.</title>
        <authorList>
            <person name="Liu C."/>
            <person name="Sun Q."/>
        </authorList>
    </citation>
    <scope>NUCLEOTIDE SEQUENCE</scope>
    <source>
        <strain evidence="2">BX8</strain>
    </source>
</reference>
<protein>
    <submittedName>
        <fullName evidence="2">Triacylglycerol lipase</fullName>
    </submittedName>
</protein>
<feature type="transmembrane region" description="Helical" evidence="1">
    <location>
        <begin position="69"/>
        <end position="90"/>
    </location>
</feature>
<gene>
    <name evidence="2" type="ORF">H8S23_01380</name>
</gene>
<feature type="transmembrane region" description="Helical" evidence="1">
    <location>
        <begin position="32"/>
        <end position="48"/>
    </location>
</feature>
<sequence>MKKFAVRAGSALLFFVTINFYALSVWTGRAFSGWGFVLLVLLFFAANLRLPQKGASSRRIEVLDSGGELLKQFLAVTAAEIVFSILFFVFCRPLNTANVLLHLLSVLVLENLLFWNGMLRVYLTSVQLGIKWRVIGALCGWIPLVHLWALGRILRITGREVAFERARLELNAVRAENEICATRYPILLVHGVFFRDSKLLDYWGRIPAELKRNGAAVYYGGQQSAASVADSGAELTERIRELVRETGCEKVNLIAHSKGGLDCRYAITHAGAGELVASLTTVNTPHRGCLFADELLGRISARVQNAIARRYNRAARLLGDREPDFLRAVQDLTASSCARFNEQTPDLPGVLYQSVGSVMRRAASGKFPLNMTYPLVRHFDGENDGLVAVESMPWGEAFRLVRTKKRGVSHADMIDLNRENIPDFDVREFYVQLVSGLKARGL</sequence>
<evidence type="ECO:0000256" key="1">
    <source>
        <dbReference type="SAM" id="Phobius"/>
    </source>
</evidence>
<feature type="transmembrane region" description="Helical" evidence="1">
    <location>
        <begin position="130"/>
        <end position="150"/>
    </location>
</feature>
<organism evidence="2 3">
    <name type="scientific">Anaerofilum hominis</name>
    <dbReference type="NCBI Taxonomy" id="2763016"/>
    <lineage>
        <taxon>Bacteria</taxon>
        <taxon>Bacillati</taxon>
        <taxon>Bacillota</taxon>
        <taxon>Clostridia</taxon>
        <taxon>Eubacteriales</taxon>
        <taxon>Oscillospiraceae</taxon>
        <taxon>Anaerofilum</taxon>
    </lineage>
</organism>
<comment type="caution">
    <text evidence="2">The sequence shown here is derived from an EMBL/GenBank/DDBJ whole genome shotgun (WGS) entry which is preliminary data.</text>
</comment>
<keyword evidence="1" id="KW-0812">Transmembrane</keyword>
<dbReference type="Gene3D" id="3.40.50.1820">
    <property type="entry name" value="alpha/beta hydrolase"/>
    <property type="match status" value="1"/>
</dbReference>
<dbReference type="EMBL" id="JACONZ010000001">
    <property type="protein sequence ID" value="MBC5580152.1"/>
    <property type="molecule type" value="Genomic_DNA"/>
</dbReference>
<evidence type="ECO:0000313" key="2">
    <source>
        <dbReference type="EMBL" id="MBC5580152.1"/>
    </source>
</evidence>
<dbReference type="Proteomes" id="UP000659630">
    <property type="component" value="Unassembled WGS sequence"/>
</dbReference>
<accession>A0A923I725</accession>
<name>A0A923I725_9FIRM</name>
<keyword evidence="1" id="KW-1133">Transmembrane helix</keyword>
<feature type="transmembrane region" description="Helical" evidence="1">
    <location>
        <begin position="96"/>
        <end position="118"/>
    </location>
</feature>
<proteinExistence type="predicted"/>